<keyword evidence="1" id="KW-0175">Coiled coil</keyword>
<proteinExistence type="predicted"/>
<evidence type="ECO:0000313" key="2">
    <source>
        <dbReference type="EMBL" id="MBL6082741.1"/>
    </source>
</evidence>
<feature type="coiled-coil region" evidence="1">
    <location>
        <begin position="32"/>
        <end position="59"/>
    </location>
</feature>
<dbReference type="EMBL" id="JAETWB010000115">
    <property type="protein sequence ID" value="MBL6082741.1"/>
    <property type="molecule type" value="Genomic_DNA"/>
</dbReference>
<evidence type="ECO:0000256" key="1">
    <source>
        <dbReference type="SAM" id="Coils"/>
    </source>
</evidence>
<evidence type="ECO:0008006" key="4">
    <source>
        <dbReference type="Google" id="ProtNLM"/>
    </source>
</evidence>
<organism evidence="2 3">
    <name type="scientific">Belnapia arida</name>
    <dbReference type="NCBI Taxonomy" id="2804533"/>
    <lineage>
        <taxon>Bacteria</taxon>
        <taxon>Pseudomonadati</taxon>
        <taxon>Pseudomonadota</taxon>
        <taxon>Alphaproteobacteria</taxon>
        <taxon>Acetobacterales</taxon>
        <taxon>Roseomonadaceae</taxon>
        <taxon>Belnapia</taxon>
    </lineage>
</organism>
<dbReference type="Proteomes" id="UP000660885">
    <property type="component" value="Unassembled WGS sequence"/>
</dbReference>
<name>A0ABS1UDH1_9PROT</name>
<reference evidence="2 3" key="1">
    <citation type="submission" date="2021-01" db="EMBL/GenBank/DDBJ databases">
        <title>Belnapia mucosa sp. nov. and Belnapia arida sp. nov., isolated from the Tabernas Desert (Almeria, Spain).</title>
        <authorList>
            <person name="Molina-Menor E."/>
            <person name="Vidal-Verdu A."/>
            <person name="Calonge A."/>
            <person name="Satari L."/>
            <person name="Pereto J."/>
            <person name="Porcar M."/>
        </authorList>
    </citation>
    <scope>NUCLEOTIDE SEQUENCE [LARGE SCALE GENOMIC DNA]</scope>
    <source>
        <strain evidence="2 3">T18</strain>
    </source>
</reference>
<gene>
    <name evidence="2" type="ORF">JMJ56_32810</name>
</gene>
<evidence type="ECO:0000313" key="3">
    <source>
        <dbReference type="Proteomes" id="UP000660885"/>
    </source>
</evidence>
<comment type="caution">
    <text evidence="2">The sequence shown here is derived from an EMBL/GenBank/DDBJ whole genome shotgun (WGS) entry which is preliminary data.</text>
</comment>
<dbReference type="RefSeq" id="WP_202836070.1">
    <property type="nucleotide sequence ID" value="NZ_JAETWB010000115.1"/>
</dbReference>
<protein>
    <recommendedName>
        <fullName evidence="4">DUF222 domain-containing protein</fullName>
    </recommendedName>
</protein>
<keyword evidence="3" id="KW-1185">Reference proteome</keyword>
<sequence length="220" mass="23866">MTDDILAEAEQLVDLGPVEAAQAILAEHQALLSDARQVAARANAALQVARAELERLVDRAFSGQVVTSEQVAAAHAAALDGERYATFLGAVARRFEEPVAAARAALADALHTAWLPVLRRGQDRRISAAARADRARMMGSVTSSTFPDDKRRILEARKLAFDLAEPEFGRGTALIDMAADHGARLDMALRVGKPTWPSSEDRERRYWGRPLSLDDLTDAA</sequence>
<accession>A0ABS1UDH1</accession>